<evidence type="ECO:0000256" key="3">
    <source>
        <dbReference type="ARBA" id="ARBA00022679"/>
    </source>
</evidence>
<accession>A0AA48IGQ1</accession>
<feature type="transmembrane region" description="Helical" evidence="13">
    <location>
        <begin position="6"/>
        <end position="26"/>
    </location>
</feature>
<evidence type="ECO:0000256" key="10">
    <source>
        <dbReference type="ARBA" id="ARBA00023603"/>
    </source>
</evidence>
<comment type="subcellular location">
    <subcellularLocation>
        <location evidence="1">Cell membrane</location>
        <topology evidence="1">Single-pass membrane protein</topology>
    </subcellularLocation>
</comment>
<evidence type="ECO:0000256" key="1">
    <source>
        <dbReference type="ARBA" id="ARBA00004162"/>
    </source>
</evidence>
<dbReference type="KEGG" id="ips:CfP315_0170"/>
<proteinExistence type="inferred from homology"/>
<dbReference type="Proteomes" id="UP001337580">
    <property type="component" value="Chromosome"/>
</dbReference>
<sequence length="156" mass="18915">MFSILMVTVWHFLVFIFSINFDPLFFNEMSLKIDSKRCKLRKKFYENVFKIKKWKDRVPLGIDRFSKKELKSNDVSYLRKFILETYRGEFNHFLCCLIIFVLLFLGFKLSLFLNLLVIMINIPCVFIQRYNRARLKLLVFNIESIKKIKVCNEQNF</sequence>
<evidence type="ECO:0000256" key="13">
    <source>
        <dbReference type="SAM" id="Phobius"/>
    </source>
</evidence>
<reference evidence="14" key="1">
    <citation type="journal article" date="2023" name="ISME J.">
        <title>Emergence of putative energy parasites within Clostridia revealed by genome analysis of a novel endosymbiotic clade.</title>
        <authorList>
            <person name="Takahashi K."/>
            <person name="Kuwahara H."/>
            <person name="Horikawa Y."/>
            <person name="Izawa K."/>
            <person name="Kato D."/>
            <person name="Inagaki T."/>
            <person name="Yuki M."/>
            <person name="Ohkuma M."/>
            <person name="Hongoh Y."/>
        </authorList>
    </citation>
    <scope>NUCLEOTIDE SEQUENCE</scope>
    <source>
        <strain evidence="14">CfP3-15</strain>
    </source>
</reference>
<keyword evidence="8 14" id="KW-0012">Acyltransferase</keyword>
<evidence type="ECO:0000256" key="7">
    <source>
        <dbReference type="ARBA" id="ARBA00023136"/>
    </source>
</evidence>
<dbReference type="InterPro" id="IPR044021">
    <property type="entry name" value="CrtO"/>
</dbReference>
<keyword evidence="7 13" id="KW-0472">Membrane</keyword>
<evidence type="ECO:0000256" key="2">
    <source>
        <dbReference type="ARBA" id="ARBA00022475"/>
    </source>
</evidence>
<protein>
    <recommendedName>
        <fullName evidence="11">Glycosyl-4,4'-diaponeurosporenoate acyltransferase</fullName>
    </recommendedName>
</protein>
<keyword evidence="3" id="KW-0808">Transferase</keyword>
<dbReference type="EMBL" id="AP027924">
    <property type="protein sequence ID" value="BED91660.1"/>
    <property type="molecule type" value="Genomic_DNA"/>
</dbReference>
<keyword evidence="6 13" id="KW-1133">Transmembrane helix</keyword>
<evidence type="ECO:0000256" key="5">
    <source>
        <dbReference type="ARBA" id="ARBA00022729"/>
    </source>
</evidence>
<dbReference type="GO" id="GO:0005886">
    <property type="term" value="C:plasma membrane"/>
    <property type="evidence" value="ECO:0007669"/>
    <property type="project" value="UniProtKB-SubCell"/>
</dbReference>
<keyword evidence="4 13" id="KW-0812">Transmembrane</keyword>
<feature type="transmembrane region" description="Helical" evidence="13">
    <location>
        <begin position="88"/>
        <end position="105"/>
    </location>
</feature>
<comment type="function">
    <text evidence="12">Catalyzes the acylation of glycosyl-4,4'-diaponeurosporenoate, i.e. the esterification of glucose at the C6'' position with the carboxyl group of the C(15) fatty acid 12-methyltetradecanoic acid, to yield staphyloxanthin. This is the last step in the biosynthesis of this orange pigment, present in most staphylococci strains.</text>
</comment>
<evidence type="ECO:0000256" key="8">
    <source>
        <dbReference type="ARBA" id="ARBA00023315"/>
    </source>
</evidence>
<dbReference type="Pfam" id="PF18927">
    <property type="entry name" value="CrtO"/>
    <property type="match status" value="1"/>
</dbReference>
<dbReference type="AlphaFoldDB" id="A0AA48IGQ1"/>
<keyword evidence="5" id="KW-0732">Signal</keyword>
<evidence type="ECO:0000256" key="9">
    <source>
        <dbReference type="ARBA" id="ARBA00023588"/>
    </source>
</evidence>
<evidence type="ECO:0000256" key="4">
    <source>
        <dbReference type="ARBA" id="ARBA00022692"/>
    </source>
</evidence>
<evidence type="ECO:0000256" key="11">
    <source>
        <dbReference type="ARBA" id="ARBA00023667"/>
    </source>
</evidence>
<gene>
    <name evidence="14" type="ORF">CfP315_0170</name>
</gene>
<comment type="similarity">
    <text evidence="10">Belongs to the acyltransferase CrtO family.</text>
</comment>
<name>A0AA48IGQ1_9FIRM</name>
<dbReference type="GO" id="GO:0016746">
    <property type="term" value="F:acyltransferase activity"/>
    <property type="evidence" value="ECO:0007669"/>
    <property type="project" value="UniProtKB-KW"/>
</dbReference>
<feature type="transmembrane region" description="Helical" evidence="13">
    <location>
        <begin position="111"/>
        <end position="127"/>
    </location>
</feature>
<comment type="pathway">
    <text evidence="9">Carotenoid biosynthesis; staphyloxanthin biosynthesis; staphyloxanthin from farnesyl diphosphate: step 5/5.</text>
</comment>
<keyword evidence="2" id="KW-1003">Cell membrane</keyword>
<evidence type="ECO:0000256" key="12">
    <source>
        <dbReference type="ARBA" id="ARBA00025324"/>
    </source>
</evidence>
<evidence type="ECO:0000256" key="6">
    <source>
        <dbReference type="ARBA" id="ARBA00022989"/>
    </source>
</evidence>
<evidence type="ECO:0000313" key="14">
    <source>
        <dbReference type="EMBL" id="BED91660.1"/>
    </source>
</evidence>
<organism evidence="14">
    <name type="scientific">Candidatus Improbicoccus pseudotrichonymphae</name>
    <dbReference type="NCBI Taxonomy" id="3033792"/>
    <lineage>
        <taxon>Bacteria</taxon>
        <taxon>Bacillati</taxon>
        <taxon>Bacillota</taxon>
        <taxon>Clostridia</taxon>
        <taxon>Candidatus Improbicoccus</taxon>
    </lineage>
</organism>